<evidence type="ECO:0000313" key="2">
    <source>
        <dbReference type="Proteomes" id="UP000596145"/>
    </source>
</evidence>
<reference evidence="1 2" key="1">
    <citation type="submission" date="2020-12" db="EMBL/GenBank/DDBJ databases">
        <title>FDA dAtabase for Regulatory Grade micrObial Sequences (FDA-ARGOS): Supporting development and validation of Infectious Disease Dx tests.</title>
        <authorList>
            <person name="Sproer C."/>
            <person name="Gronow S."/>
            <person name="Severitt S."/>
            <person name="Schroder I."/>
            <person name="Tallon L."/>
            <person name="Sadzewicz L."/>
            <person name="Zhao X."/>
            <person name="Boylan J."/>
            <person name="Ott S."/>
            <person name="Bowen H."/>
            <person name="Vavikolanu K."/>
            <person name="Mehta A."/>
            <person name="Aluvathingal J."/>
            <person name="Nadendla S."/>
            <person name="Lowell S."/>
            <person name="Myers T."/>
            <person name="Yan Y."/>
            <person name="Sichtig H."/>
        </authorList>
    </citation>
    <scope>NUCLEOTIDE SEQUENCE [LARGE SCALE GENOMIC DNA]</scope>
    <source>
        <strain evidence="1 2">FDAARGOS_1053</strain>
    </source>
</reference>
<accession>A0A7T4JUU6</accession>
<name>A0A7T4JUU6_9CORY</name>
<dbReference type="AlphaFoldDB" id="A0A7T4JUU6"/>
<evidence type="ECO:0000313" key="1">
    <source>
        <dbReference type="EMBL" id="QQB46218.1"/>
    </source>
</evidence>
<dbReference type="RefSeq" id="WP_159447605.1">
    <property type="nucleotide sequence ID" value="NZ_CP066007.1"/>
</dbReference>
<proteinExistence type="predicted"/>
<protein>
    <submittedName>
        <fullName evidence="1">Uncharacterized protein</fullName>
    </submittedName>
</protein>
<dbReference type="GeneID" id="92759511"/>
<sequence length="48" mass="5376">MRITRVLGEKKYKHPPKVFEIDLGPEEFLEFAEAVSEAATAMVGDDLP</sequence>
<dbReference type="EMBL" id="CP066007">
    <property type="protein sequence ID" value="QQB46218.1"/>
    <property type="molecule type" value="Genomic_DNA"/>
</dbReference>
<organism evidence="1 2">
    <name type="scientific">Corynebacterium glucuronolyticum</name>
    <dbReference type="NCBI Taxonomy" id="39791"/>
    <lineage>
        <taxon>Bacteria</taxon>
        <taxon>Bacillati</taxon>
        <taxon>Actinomycetota</taxon>
        <taxon>Actinomycetes</taxon>
        <taxon>Mycobacteriales</taxon>
        <taxon>Corynebacteriaceae</taxon>
        <taxon>Corynebacterium</taxon>
    </lineage>
</organism>
<gene>
    <name evidence="1" type="ORF">I6I10_12355</name>
</gene>
<dbReference type="Proteomes" id="UP000596145">
    <property type="component" value="Chromosome"/>
</dbReference>